<keyword evidence="2" id="KW-0547">Nucleotide-binding</keyword>
<organism evidence="7 8">
    <name type="scientific">Gossypium anomalum</name>
    <dbReference type="NCBI Taxonomy" id="47600"/>
    <lineage>
        <taxon>Eukaryota</taxon>
        <taxon>Viridiplantae</taxon>
        <taxon>Streptophyta</taxon>
        <taxon>Embryophyta</taxon>
        <taxon>Tracheophyta</taxon>
        <taxon>Spermatophyta</taxon>
        <taxon>Magnoliopsida</taxon>
        <taxon>eudicotyledons</taxon>
        <taxon>Gunneridae</taxon>
        <taxon>Pentapetalae</taxon>
        <taxon>rosids</taxon>
        <taxon>malvids</taxon>
        <taxon>Malvales</taxon>
        <taxon>Malvaceae</taxon>
        <taxon>Malvoideae</taxon>
        <taxon>Gossypium</taxon>
    </lineage>
</organism>
<dbReference type="Gene3D" id="3.40.50.300">
    <property type="entry name" value="P-loop containing nucleotide triphosphate hydrolases"/>
    <property type="match status" value="1"/>
</dbReference>
<dbReference type="PRINTS" id="PR00364">
    <property type="entry name" value="DISEASERSIST"/>
</dbReference>
<feature type="domain" description="NB-ARC" evidence="5">
    <location>
        <begin position="168"/>
        <end position="330"/>
    </location>
</feature>
<keyword evidence="3" id="KW-0611">Plant defense</keyword>
<feature type="domain" description="Disease resistance protein At4g27190-like leucine-rich repeats" evidence="6">
    <location>
        <begin position="1321"/>
        <end position="1444"/>
    </location>
</feature>
<proteinExistence type="inferred from homology"/>
<dbReference type="SUPFAM" id="SSF52540">
    <property type="entry name" value="P-loop containing nucleoside triphosphate hydrolases"/>
    <property type="match status" value="1"/>
</dbReference>
<dbReference type="Pfam" id="PF23247">
    <property type="entry name" value="LRR_RPS2"/>
    <property type="match status" value="5"/>
</dbReference>
<dbReference type="InterPro" id="IPR032675">
    <property type="entry name" value="LRR_dom_sf"/>
</dbReference>
<dbReference type="InterPro" id="IPR042197">
    <property type="entry name" value="Apaf_helical"/>
</dbReference>
<dbReference type="InterPro" id="IPR050905">
    <property type="entry name" value="Plant_NBS-LRR"/>
</dbReference>
<dbReference type="InterPro" id="IPR057135">
    <property type="entry name" value="At4g27190-like_LRR"/>
</dbReference>
<dbReference type="GO" id="GO:0043531">
    <property type="term" value="F:ADP binding"/>
    <property type="evidence" value="ECO:0007669"/>
    <property type="project" value="InterPro"/>
</dbReference>
<keyword evidence="4" id="KW-0067">ATP-binding</keyword>
<keyword evidence="8" id="KW-1185">Reference proteome</keyword>
<dbReference type="OrthoDB" id="948250at2759"/>
<dbReference type="Pfam" id="PF00931">
    <property type="entry name" value="NB-ARC"/>
    <property type="match status" value="1"/>
</dbReference>
<dbReference type="SUPFAM" id="SSF52058">
    <property type="entry name" value="L domain-like"/>
    <property type="match status" value="1"/>
</dbReference>
<feature type="domain" description="Disease resistance protein At4g27190-like leucine-rich repeats" evidence="6">
    <location>
        <begin position="1497"/>
        <end position="1632"/>
    </location>
</feature>
<dbReference type="Gene3D" id="1.10.8.430">
    <property type="entry name" value="Helical domain of apoptotic protease-activating factors"/>
    <property type="match status" value="1"/>
</dbReference>
<name>A0A8J5ZIM4_9ROSI</name>
<dbReference type="FunFam" id="3.40.50.300:FF:001091">
    <property type="entry name" value="Probable disease resistance protein At1g61300"/>
    <property type="match status" value="1"/>
</dbReference>
<gene>
    <name evidence="7" type="ORF">CXB51_000433</name>
</gene>
<evidence type="ECO:0000313" key="7">
    <source>
        <dbReference type="EMBL" id="KAG8502378.1"/>
    </source>
</evidence>
<dbReference type="PANTHER" id="PTHR33463">
    <property type="entry name" value="NB-ARC DOMAIN-CONTAINING PROTEIN-RELATED"/>
    <property type="match status" value="1"/>
</dbReference>
<feature type="domain" description="Disease resistance protein At4g27190-like leucine-rich repeats" evidence="6">
    <location>
        <begin position="1132"/>
        <end position="1239"/>
    </location>
</feature>
<comment type="similarity">
    <text evidence="1">Belongs to the disease resistance NB-LRR family.</text>
</comment>
<comment type="caution">
    <text evidence="7">The sequence shown here is derived from an EMBL/GenBank/DDBJ whole genome shotgun (WGS) entry which is preliminary data.</text>
</comment>
<evidence type="ECO:0000259" key="5">
    <source>
        <dbReference type="Pfam" id="PF00931"/>
    </source>
</evidence>
<accession>A0A8J5ZIM4</accession>
<evidence type="ECO:0008006" key="9">
    <source>
        <dbReference type="Google" id="ProtNLM"/>
    </source>
</evidence>
<evidence type="ECO:0000259" key="6">
    <source>
        <dbReference type="Pfam" id="PF23247"/>
    </source>
</evidence>
<dbReference type="InterPro" id="IPR002182">
    <property type="entry name" value="NB-ARC"/>
</dbReference>
<evidence type="ECO:0000256" key="4">
    <source>
        <dbReference type="ARBA" id="ARBA00022840"/>
    </source>
</evidence>
<feature type="domain" description="Disease resistance protein At4g27190-like leucine-rich repeats" evidence="6">
    <location>
        <begin position="985"/>
        <end position="1113"/>
    </location>
</feature>
<dbReference type="PANTHER" id="PTHR33463:SF203">
    <property type="entry name" value="AAA+ ATPASE DOMAIN-CONTAINING PROTEIN"/>
    <property type="match status" value="1"/>
</dbReference>
<dbReference type="SUPFAM" id="SSF52047">
    <property type="entry name" value="RNI-like"/>
    <property type="match status" value="3"/>
</dbReference>
<protein>
    <recommendedName>
        <fullName evidence="9">NB-ARC domain-containing protein</fullName>
    </recommendedName>
</protein>
<feature type="domain" description="Disease resistance protein At4g27190-like leucine-rich repeats" evidence="6">
    <location>
        <begin position="674"/>
        <end position="804"/>
    </location>
</feature>
<evidence type="ECO:0000256" key="3">
    <source>
        <dbReference type="ARBA" id="ARBA00022821"/>
    </source>
</evidence>
<dbReference type="EMBL" id="JAHUZN010000001">
    <property type="protein sequence ID" value="KAG8502378.1"/>
    <property type="molecule type" value="Genomic_DNA"/>
</dbReference>
<evidence type="ECO:0000256" key="2">
    <source>
        <dbReference type="ARBA" id="ARBA00022741"/>
    </source>
</evidence>
<dbReference type="Proteomes" id="UP000701853">
    <property type="component" value="Chromosome 1"/>
</dbReference>
<dbReference type="Gene3D" id="3.80.10.10">
    <property type="entry name" value="Ribonuclease Inhibitor"/>
    <property type="match status" value="5"/>
</dbReference>
<dbReference type="InterPro" id="IPR027417">
    <property type="entry name" value="P-loop_NTPase"/>
</dbReference>
<reference evidence="7 8" key="1">
    <citation type="journal article" date="2021" name="bioRxiv">
        <title>The Gossypium anomalum genome as a resource for cotton improvement and evolutionary analysis of hybrid incompatibility.</title>
        <authorList>
            <person name="Grover C.E."/>
            <person name="Yuan D."/>
            <person name="Arick M.A."/>
            <person name="Miller E.R."/>
            <person name="Hu G."/>
            <person name="Peterson D.G."/>
            <person name="Wendel J.F."/>
            <person name="Udall J.A."/>
        </authorList>
    </citation>
    <scope>NUCLEOTIDE SEQUENCE [LARGE SCALE GENOMIC DNA]</scope>
    <source>
        <strain evidence="7">JFW-Udall</strain>
        <tissue evidence="7">Leaf</tissue>
    </source>
</reference>
<dbReference type="GO" id="GO:0006952">
    <property type="term" value="P:defense response"/>
    <property type="evidence" value="ECO:0007669"/>
    <property type="project" value="UniProtKB-KW"/>
</dbReference>
<evidence type="ECO:0000256" key="1">
    <source>
        <dbReference type="ARBA" id="ARBA00008894"/>
    </source>
</evidence>
<evidence type="ECO:0000313" key="8">
    <source>
        <dbReference type="Proteomes" id="UP000701853"/>
    </source>
</evidence>
<dbReference type="GO" id="GO:0005524">
    <property type="term" value="F:ATP binding"/>
    <property type="evidence" value="ECO:0007669"/>
    <property type="project" value="UniProtKB-KW"/>
</dbReference>
<sequence>MASGLFLDVAADLVGKLLENYFVNPIVDRIRYLFLFRKTVQELHQIKKDLAAKETQMKEDVEEAKLHIQTQVIYDEVLEWLTKAENALKDVEVLDSKIEENKRCFRLCPNWCWRYQLIQEIKNKILEIADLIEEYSKFNRLGHRAKLPNLDLVTSKNHVDLKSSDAAFKKIMEALKDDKVIKVGVWGMGGVGKTTLVRKVGGEVKGFDQVITVTVSETVDIEKIQNKIADDLVWTFEKKTEGGKAAELWNRLSNGKFLVILDDLWKEWNDDRDLKKIGIPLVKNDKGCKIILTTRNYNVCQHMSCEETVQVKVLEDDEAWTLFEMNAGLKKADSRVIGEAKKIAKECKGLPLAIVTLARALTGKALDRWKDARKKLERNTRSRVSNVIKYLKNCCLLEDGDVGRYVDRDGDFDRYVKLHDLVRDVALWIASEEKNGFMIKSRLELLNKSSECCKAISLLDNEEKSFPDRLILSKLEILLLNNCDVQGICFLGMAELKVLRLTVAYGSKRIISLYALTFLPKLRALHLENFEDFLFLGNLRTLEILILHGSKSEGLADELGRLENLKMLDLKRLDNMNFPPNVIRRLSQLEELYLPGLEDREISNYIFLEIKFLTRLTRLFLEVSSLHFPLDFEFPELEYYNICINYISSIHGSRFEEARSLQIEKVFPYNAVSQLLGNLESLQVSRIEDEYVECLTNKTQQNVSVSMILRNLKVVRIEYCKNLKVVFQMEKVEENEARLLSDLKILHLQDLPDLSCIWELPTQHVRLESLVELTIRMCPRLKSLFSLSLAQSLVLLEKLHIMHCYELKQIVEELEDDKGEITSTINSPTLLSFPKLTELSICKCDGLEYIFPTLLAPQGLQGLTLRIMSCPQLKQVFRVGNDSMLQHQQSLRSLLFFSVSYCPQLTNSIVHFEAEEARIEGVPLSAFKDSFKTSKQLELTAIKDHNLVPEANEDGLNGVTSLRLRDCTYLECLVDTTTTATKNGPTSAFTHLETLTIEYMDGFEALCKGQPPQGFLKNLKHLEVSACPKFQVADELFHIREENQQHPFSNLQSLVLYGLPELRWIFKGSPHSFTLQSLKVVNIDRCRKLKSLFSPSLIQSLVLLEELKIRGCDELVTLFADGEIESKTSSLPLCLPKLKTLRIYVCSKLEYVVPITLAQALPALALLSVSYCDELKQVFGMPNGQDGVQHHDSLLLPSLQDLELISLRNLTSFAPQNYVVKAPSLKRLEAYDCSRLMNLPIQQANNQLELTLGGVELSAFKEMLCNTKDLILKDFEDHKNLVPDLVDLEHLDGLSSLSINSWRGGECLIDTTQGIMDLKCNDQPPKCFLQNLKILRVIDCEKFSKLFRINDGIESKARYLPNLKIVEIRECPSLEYVFPHASVGGFSHLQKIELIELRNLRSIVGGNNILEAPTLEILYMRECSTFTNFTYHKEVKKWVFLKELIFSMEDIDSEDVNLCDMVNTQLIQKSPDFEYITLGNFEQLFQLQGGNIISSLEKMELFNVIRLQDIWKGPIHVATNLRELRVHHCNNLTYIFPVTLIPHLPQLCILNIASCENLKQIIGNDDILASSSSSQCLQLEMKLVFPQLKQIVLENLSKLESFSPVGSHLEFPSLDLLDIKQCSKVITRFSADYLTLIVHGKTDKASQLNDTSSSREDIIWARRKATLLPQYKEGAEEISPFNEENVTGWSAAVHYVEGALVKRVSGHVNLMLAPKVAKLNAAVRKTLMLKVNLQFPFMNLENLNN</sequence>